<comment type="caution">
    <text evidence="2">The sequence shown here is derived from an EMBL/GenBank/DDBJ whole genome shotgun (WGS) entry which is preliminary data.</text>
</comment>
<dbReference type="Pfam" id="PF18545">
    <property type="entry name" value="HalOD1"/>
    <property type="match status" value="1"/>
</dbReference>
<sequence length="92" mass="10164">MNATDNGDVITRRTLDTDRETPATQVAELVAELEDREVTDLSPIYYTVSELLADLFSSPPRATADAALEFTYEGYQFRVRQDGTTTVTNADG</sequence>
<evidence type="ECO:0000259" key="1">
    <source>
        <dbReference type="Pfam" id="PF18545"/>
    </source>
</evidence>
<feature type="domain" description="Halobacterial output" evidence="1">
    <location>
        <begin position="18"/>
        <end position="88"/>
    </location>
</feature>
<proteinExistence type="predicted"/>
<dbReference type="InterPro" id="IPR040624">
    <property type="entry name" value="HalOD1"/>
</dbReference>
<keyword evidence="3" id="KW-1185">Reference proteome</keyword>
<reference evidence="2 3" key="1">
    <citation type="journal article" date="2014" name="PLoS Genet.">
        <title>Phylogenetically driven sequencing of extremely halophilic archaea reveals strategies for static and dynamic osmo-response.</title>
        <authorList>
            <person name="Becker E.A."/>
            <person name="Seitzer P.M."/>
            <person name="Tritt A."/>
            <person name="Larsen D."/>
            <person name="Krusor M."/>
            <person name="Yao A.I."/>
            <person name="Wu D."/>
            <person name="Madern D."/>
            <person name="Eisen J.A."/>
            <person name="Darling A.E."/>
            <person name="Facciotti M.T."/>
        </authorList>
    </citation>
    <scope>NUCLEOTIDE SEQUENCE [LARGE SCALE GENOMIC DNA]</scope>
    <source>
        <strain evidence="2 3">DSM 10524</strain>
    </source>
</reference>
<dbReference type="EMBL" id="AOIB01000027">
    <property type="protein sequence ID" value="ELY56472.1"/>
    <property type="molecule type" value="Genomic_DNA"/>
</dbReference>
<organism evidence="2 3">
    <name type="scientific">Natronococcus amylolyticus DSM 10524</name>
    <dbReference type="NCBI Taxonomy" id="1227497"/>
    <lineage>
        <taxon>Archaea</taxon>
        <taxon>Methanobacteriati</taxon>
        <taxon>Methanobacteriota</taxon>
        <taxon>Stenosarchaea group</taxon>
        <taxon>Halobacteria</taxon>
        <taxon>Halobacteriales</taxon>
        <taxon>Natrialbaceae</taxon>
        <taxon>Natronococcus</taxon>
    </lineage>
</organism>
<accession>L9X4D0</accession>
<protein>
    <recommendedName>
        <fullName evidence="1">Halobacterial output domain-containing protein</fullName>
    </recommendedName>
</protein>
<dbReference type="Proteomes" id="UP000011688">
    <property type="component" value="Unassembled WGS sequence"/>
</dbReference>
<dbReference type="RefSeq" id="WP_005556937.1">
    <property type="nucleotide sequence ID" value="NZ_AOIB01000027.1"/>
</dbReference>
<evidence type="ECO:0000313" key="2">
    <source>
        <dbReference type="EMBL" id="ELY56472.1"/>
    </source>
</evidence>
<dbReference type="AlphaFoldDB" id="L9X4D0"/>
<dbReference type="OrthoDB" id="199137at2157"/>
<gene>
    <name evidence="2" type="ORF">C491_13072</name>
</gene>
<dbReference type="eggNOG" id="arCOG08928">
    <property type="taxonomic scope" value="Archaea"/>
</dbReference>
<evidence type="ECO:0000313" key="3">
    <source>
        <dbReference type="Proteomes" id="UP000011688"/>
    </source>
</evidence>
<name>L9X4D0_9EURY</name>
<dbReference type="STRING" id="1227497.C491_13072"/>